<reference evidence="6" key="1">
    <citation type="submission" date="2025-08" db="UniProtKB">
        <authorList>
            <consortium name="RefSeq"/>
        </authorList>
    </citation>
    <scope>IDENTIFICATION</scope>
    <source>
        <tissue evidence="6">Seedling</tissue>
    </source>
</reference>
<dbReference type="SUPFAM" id="SSF53756">
    <property type="entry name" value="UDP-Glycosyltransferase/glycogen phosphorylase"/>
    <property type="match status" value="1"/>
</dbReference>
<gene>
    <name evidence="6" type="primary">LOC107432024</name>
</gene>
<dbReference type="AlphaFoldDB" id="A0A6P4BHJ2"/>
<accession>A0A6P4BHJ2</accession>
<dbReference type="SMR" id="A0A6P4BHJ2"/>
<dbReference type="Pfam" id="PF00201">
    <property type="entry name" value="UDPGT"/>
    <property type="match status" value="1"/>
</dbReference>
<dbReference type="Pfam" id="PF26168">
    <property type="entry name" value="Glyco_transf_N"/>
    <property type="match status" value="1"/>
</dbReference>
<organism evidence="5 6">
    <name type="scientific">Ziziphus jujuba</name>
    <name type="common">Chinese jujube</name>
    <name type="synonym">Ziziphus sativa</name>
    <dbReference type="NCBI Taxonomy" id="326968"/>
    <lineage>
        <taxon>Eukaryota</taxon>
        <taxon>Viridiplantae</taxon>
        <taxon>Streptophyta</taxon>
        <taxon>Embryophyta</taxon>
        <taxon>Tracheophyta</taxon>
        <taxon>Spermatophyta</taxon>
        <taxon>Magnoliopsida</taxon>
        <taxon>eudicotyledons</taxon>
        <taxon>Gunneridae</taxon>
        <taxon>Pentapetalae</taxon>
        <taxon>rosids</taxon>
        <taxon>fabids</taxon>
        <taxon>Rosales</taxon>
        <taxon>Rhamnaceae</taxon>
        <taxon>Paliureae</taxon>
        <taxon>Ziziphus</taxon>
    </lineage>
</organism>
<dbReference type="Gene3D" id="3.40.50.2000">
    <property type="entry name" value="Glycogen Phosphorylase B"/>
    <property type="match status" value="2"/>
</dbReference>
<name>A0A6P4BHJ2_ZIZJJ</name>
<evidence type="ECO:0000256" key="3">
    <source>
        <dbReference type="ARBA" id="ARBA00022679"/>
    </source>
</evidence>
<sequence length="491" mass="55183">MAMASEPHHHLHFVLFPLMAQGHMIPMIDLARLLARRGLLITIVTTPQNAARFKNIISRDTESKNLIQFIELPLPCEEAGLPEGCDNLDLLPSMDMAMNLFSAASMLREPVEKLFEELTPRPNCIVSDMCLPWTTHVANRFGIPKIIFQAASCCCLVCLGILHVSKVLSSVTSDTEHFVLPGLPDRLEFTKAQLPLPPDPKLKDFTDQMVVADLCSYGIVVNTFEELEPAYIELFRKAKRGKVWCIGPVSLLNEDNLDKIERGNKASIDEHQCFKWLDSHEPCSVLYACLGSICNLIPSQLIELGLGLEASNKPFIWVIREGNRSEELERWILEYGFEERTKERGLLIRGWAPQMLISHQAVGGFLTHCGWNSTLEGICAGVPMVTWPLFGDQFFNEKLVVQVLKVGLRVGAESSVKWGEEEKIGVLVKKQEVIDAVENLMSGEEREERRERARKLAEMAMRAVEEGGSSHFDMTRLIQEIMQQAGSKEST</sequence>
<dbReference type="GO" id="GO:0035251">
    <property type="term" value="F:UDP-glucosyltransferase activity"/>
    <property type="evidence" value="ECO:0007669"/>
    <property type="project" value="TreeGrafter"/>
</dbReference>
<dbReference type="RefSeq" id="XP_015898563.1">
    <property type="nucleotide sequence ID" value="XM_016043077.4"/>
</dbReference>
<keyword evidence="3" id="KW-0808">Transferase</keyword>
<evidence type="ECO:0000256" key="1">
    <source>
        <dbReference type="ARBA" id="ARBA00009995"/>
    </source>
</evidence>
<keyword evidence="5" id="KW-1185">Reference proteome</keyword>
<evidence type="ECO:0000256" key="2">
    <source>
        <dbReference type="ARBA" id="ARBA00022676"/>
    </source>
</evidence>
<dbReference type="PANTHER" id="PTHR48047:SF229">
    <property type="entry name" value="UDP-GLYCOSYLTRANSFERASE 73C3-RELATED"/>
    <property type="match status" value="1"/>
</dbReference>
<dbReference type="InParanoid" id="A0A6P4BHJ2"/>
<evidence type="ECO:0000259" key="4">
    <source>
        <dbReference type="Pfam" id="PF26168"/>
    </source>
</evidence>
<proteinExistence type="inferred from homology"/>
<evidence type="ECO:0000313" key="6">
    <source>
        <dbReference type="RefSeq" id="XP_015898563.1"/>
    </source>
</evidence>
<dbReference type="CDD" id="cd03784">
    <property type="entry name" value="GT1_Gtf-like"/>
    <property type="match status" value="1"/>
</dbReference>
<feature type="domain" description="Glycosyltransferase N-terminal" evidence="4">
    <location>
        <begin position="13"/>
        <end position="249"/>
    </location>
</feature>
<keyword evidence="2" id="KW-0328">Glycosyltransferase</keyword>
<dbReference type="InterPro" id="IPR058980">
    <property type="entry name" value="Glyco_transf_N"/>
</dbReference>
<dbReference type="KEGG" id="zju:107432024"/>
<evidence type="ECO:0000313" key="5">
    <source>
        <dbReference type="Proteomes" id="UP001652623"/>
    </source>
</evidence>
<comment type="similarity">
    <text evidence="1">Belongs to the UDP-glycosyltransferase family.</text>
</comment>
<dbReference type="FunFam" id="3.40.50.2000:FF:000047">
    <property type="entry name" value="Glycosyltransferase"/>
    <property type="match status" value="1"/>
</dbReference>
<protein>
    <submittedName>
        <fullName evidence="6">UDP-glycosyltransferase 73C1-like</fullName>
    </submittedName>
</protein>
<dbReference type="InterPro" id="IPR002213">
    <property type="entry name" value="UDP_glucos_trans"/>
</dbReference>
<dbReference type="Proteomes" id="UP001652623">
    <property type="component" value="Chromosome 11"/>
</dbReference>
<dbReference type="FunFam" id="3.40.50.2000:FF:000071">
    <property type="entry name" value="Glycosyltransferase"/>
    <property type="match status" value="1"/>
</dbReference>
<dbReference type="GeneID" id="107432024"/>
<dbReference type="PANTHER" id="PTHR48047">
    <property type="entry name" value="GLYCOSYLTRANSFERASE"/>
    <property type="match status" value="1"/>
</dbReference>